<dbReference type="Gene3D" id="3.40.50.720">
    <property type="entry name" value="NAD(P)-binding Rossmann-like Domain"/>
    <property type="match status" value="1"/>
</dbReference>
<reference evidence="5" key="1">
    <citation type="submission" date="2021-02" db="EMBL/GenBank/DDBJ databases">
        <authorList>
            <person name="Nowell W R."/>
        </authorList>
    </citation>
    <scope>NUCLEOTIDE SEQUENCE</scope>
</reference>
<dbReference type="InterPro" id="IPR008030">
    <property type="entry name" value="NmrA-like"/>
</dbReference>
<protein>
    <recommendedName>
        <fullName evidence="3">NmrA-like domain-containing protein</fullName>
    </recommendedName>
</protein>
<keyword evidence="1" id="KW-0521">NADP</keyword>
<dbReference type="Pfam" id="PF05368">
    <property type="entry name" value="NmrA"/>
    <property type="match status" value="1"/>
</dbReference>
<organism evidence="5 7">
    <name type="scientific">Adineta ricciae</name>
    <name type="common">Rotifer</name>
    <dbReference type="NCBI Taxonomy" id="249248"/>
    <lineage>
        <taxon>Eukaryota</taxon>
        <taxon>Metazoa</taxon>
        <taxon>Spiralia</taxon>
        <taxon>Gnathifera</taxon>
        <taxon>Rotifera</taxon>
        <taxon>Eurotatoria</taxon>
        <taxon>Bdelloidea</taxon>
        <taxon>Adinetida</taxon>
        <taxon>Adinetidae</taxon>
        <taxon>Adineta</taxon>
    </lineage>
</organism>
<dbReference type="PANTHER" id="PTHR47706:SF1">
    <property type="entry name" value="CIPA-LIKE, PUTATIVE (AFU_ORTHOLOGUE AFUA_1G12460)-RELATED"/>
    <property type="match status" value="1"/>
</dbReference>
<evidence type="ECO:0000313" key="6">
    <source>
        <dbReference type="Proteomes" id="UP000663828"/>
    </source>
</evidence>
<dbReference type="Proteomes" id="UP000663828">
    <property type="component" value="Unassembled WGS sequence"/>
</dbReference>
<accession>A0A815SQM0</accession>
<dbReference type="InterPro" id="IPR036291">
    <property type="entry name" value="NAD(P)-bd_dom_sf"/>
</dbReference>
<dbReference type="InterPro" id="IPR045312">
    <property type="entry name" value="PCBER-like"/>
</dbReference>
<dbReference type="InterPro" id="IPR051609">
    <property type="entry name" value="NmrA/Isoflavone_reductase-like"/>
</dbReference>
<evidence type="ECO:0000256" key="1">
    <source>
        <dbReference type="ARBA" id="ARBA00022857"/>
    </source>
</evidence>
<dbReference type="OrthoDB" id="9984533at2759"/>
<evidence type="ECO:0000313" key="7">
    <source>
        <dbReference type="Proteomes" id="UP000663852"/>
    </source>
</evidence>
<keyword evidence="6" id="KW-1185">Reference proteome</keyword>
<evidence type="ECO:0000256" key="2">
    <source>
        <dbReference type="ARBA" id="ARBA00023002"/>
    </source>
</evidence>
<dbReference type="AlphaFoldDB" id="A0A815SQM0"/>
<dbReference type="GO" id="GO:0016491">
    <property type="term" value="F:oxidoreductase activity"/>
    <property type="evidence" value="ECO:0007669"/>
    <property type="project" value="UniProtKB-KW"/>
</dbReference>
<dbReference type="PANTHER" id="PTHR47706">
    <property type="entry name" value="NMRA-LIKE FAMILY PROTEIN"/>
    <property type="match status" value="1"/>
</dbReference>
<proteinExistence type="predicted"/>
<name>A0A815SQM0_ADIRI</name>
<evidence type="ECO:0000313" key="5">
    <source>
        <dbReference type="EMBL" id="CAF1494789.1"/>
    </source>
</evidence>
<dbReference type="Gene3D" id="3.90.25.10">
    <property type="entry name" value="UDP-galactose 4-epimerase, domain 1"/>
    <property type="match status" value="1"/>
</dbReference>
<keyword evidence="2" id="KW-0560">Oxidoreductase</keyword>
<evidence type="ECO:0000259" key="3">
    <source>
        <dbReference type="Pfam" id="PF05368"/>
    </source>
</evidence>
<dbReference type="Proteomes" id="UP000663852">
    <property type="component" value="Unassembled WGS sequence"/>
</dbReference>
<dbReference type="EMBL" id="CAJNOJ010000604">
    <property type="protein sequence ID" value="CAF1494789.1"/>
    <property type="molecule type" value="Genomic_DNA"/>
</dbReference>
<comment type="caution">
    <text evidence="5">The sequence shown here is derived from an EMBL/GenBank/DDBJ whole genome shotgun (WGS) entry which is preliminary data.</text>
</comment>
<evidence type="ECO:0000313" key="4">
    <source>
        <dbReference type="EMBL" id="CAF1272454.1"/>
    </source>
</evidence>
<sequence>MSTNIFKNVLLIGGTGDTGKHILSALLADPVFNVTVLSRHNSTAKFPSNAQVIKVDYSDKNALTKALTGQDVVISAVGGEGIDTNFGITLVEASIDAGVKWLIPSEFGGDYDDPFIDNIPVLASKPAIGKLLKENQSRIAHTFISPGIFLDWSFDNGFTGFDIANHTVTIYDEGKRRQSGTTLPNIAKAVVAILHHPEIALNKRIFIANTTFSQQETLDYFEKETGIKWTVKHASSIETIKNAAEQLAQGKVMDAFVNYIRSAIYGDNKMFLFEGRTNNKELGIPEIPLERIIKEAVQRQKISQ</sequence>
<dbReference type="EMBL" id="CAJNOR010002282">
    <property type="protein sequence ID" value="CAF1272454.1"/>
    <property type="molecule type" value="Genomic_DNA"/>
</dbReference>
<dbReference type="SUPFAM" id="SSF51735">
    <property type="entry name" value="NAD(P)-binding Rossmann-fold domains"/>
    <property type="match status" value="1"/>
</dbReference>
<feature type="domain" description="NmrA-like" evidence="3">
    <location>
        <begin position="7"/>
        <end position="245"/>
    </location>
</feature>
<gene>
    <name evidence="5" type="ORF">EDS130_LOCUS42245</name>
    <name evidence="4" type="ORF">XAT740_LOCUS27370</name>
</gene>
<dbReference type="CDD" id="cd05259">
    <property type="entry name" value="PCBER_SDR_a"/>
    <property type="match status" value="1"/>
</dbReference>